<dbReference type="Proteomes" id="UP000054498">
    <property type="component" value="Unassembled WGS sequence"/>
</dbReference>
<sequence>MFSRLQSDLRLDDLAHDHLAAPAPPPEKRTSWRRALLVNSWVLLLAAGVLVITVVSSSRLHVSEPLQHAHAVNGAEPYLLPIAPGPIQYLYVVFVGAPWYGAGSTSSSSYGRRRLSAFEIATSAGAGWASEAPPAAMAPLHPVEAAAHLRRLKSHRVLAAAAVESGEGEASSPAVMITLMQRDPAAAAAGPAAVLSVAALAGAVVKPTQLGLVPVSQPRACRLKPGAASRCLLSFTGGDVDAATYVPGRETFLVFHLEQPGQVAFDIHAKELGGLGPAKNWIALTILLLMLAGIASERVHRM</sequence>
<feature type="transmembrane region" description="Helical" evidence="1">
    <location>
        <begin position="185"/>
        <end position="205"/>
    </location>
</feature>
<keyword evidence="1" id="KW-1133">Transmembrane helix</keyword>
<reference evidence="2 3" key="1">
    <citation type="journal article" date="2013" name="BMC Genomics">
        <title>Reconstruction of the lipid metabolism for the microalga Monoraphidium neglectum from its genome sequence reveals characteristics suitable for biofuel production.</title>
        <authorList>
            <person name="Bogen C."/>
            <person name="Al-Dilaimi A."/>
            <person name="Albersmeier A."/>
            <person name="Wichmann J."/>
            <person name="Grundmann M."/>
            <person name="Rupp O."/>
            <person name="Lauersen K.J."/>
            <person name="Blifernez-Klassen O."/>
            <person name="Kalinowski J."/>
            <person name="Goesmann A."/>
            <person name="Mussgnug J.H."/>
            <person name="Kruse O."/>
        </authorList>
    </citation>
    <scope>NUCLEOTIDE SEQUENCE [LARGE SCALE GENOMIC DNA]</scope>
    <source>
        <strain evidence="2 3">SAG 48.87</strain>
    </source>
</reference>
<feature type="transmembrane region" description="Helical" evidence="1">
    <location>
        <begin position="281"/>
        <end position="299"/>
    </location>
</feature>
<organism evidence="2 3">
    <name type="scientific">Monoraphidium neglectum</name>
    <dbReference type="NCBI Taxonomy" id="145388"/>
    <lineage>
        <taxon>Eukaryota</taxon>
        <taxon>Viridiplantae</taxon>
        <taxon>Chlorophyta</taxon>
        <taxon>core chlorophytes</taxon>
        <taxon>Chlorophyceae</taxon>
        <taxon>CS clade</taxon>
        <taxon>Sphaeropleales</taxon>
        <taxon>Selenastraceae</taxon>
        <taxon>Monoraphidium</taxon>
    </lineage>
</organism>
<evidence type="ECO:0000313" key="3">
    <source>
        <dbReference type="Proteomes" id="UP000054498"/>
    </source>
</evidence>
<dbReference type="RefSeq" id="XP_013906817.1">
    <property type="nucleotide sequence ID" value="XM_014051363.1"/>
</dbReference>
<dbReference type="AlphaFoldDB" id="A0A0D2KCI7"/>
<feature type="transmembrane region" description="Helical" evidence="1">
    <location>
        <begin position="78"/>
        <end position="102"/>
    </location>
</feature>
<evidence type="ECO:0000313" key="2">
    <source>
        <dbReference type="EMBL" id="KIZ07798.1"/>
    </source>
</evidence>
<protein>
    <recommendedName>
        <fullName evidence="4">Transmembrane protein</fullName>
    </recommendedName>
</protein>
<accession>A0A0D2KCI7</accession>
<keyword evidence="3" id="KW-1185">Reference proteome</keyword>
<evidence type="ECO:0000256" key="1">
    <source>
        <dbReference type="SAM" id="Phobius"/>
    </source>
</evidence>
<dbReference type="KEGG" id="mng:MNEG_0156"/>
<dbReference type="STRING" id="145388.A0A0D2KCI7"/>
<name>A0A0D2KCI7_9CHLO</name>
<proteinExistence type="predicted"/>
<dbReference type="GeneID" id="25726274"/>
<feature type="transmembrane region" description="Helical" evidence="1">
    <location>
        <begin position="36"/>
        <end position="58"/>
    </location>
</feature>
<keyword evidence="1" id="KW-0812">Transmembrane</keyword>
<evidence type="ECO:0008006" key="4">
    <source>
        <dbReference type="Google" id="ProtNLM"/>
    </source>
</evidence>
<keyword evidence="1" id="KW-0472">Membrane</keyword>
<dbReference type="EMBL" id="KK100231">
    <property type="protein sequence ID" value="KIZ07798.1"/>
    <property type="molecule type" value="Genomic_DNA"/>
</dbReference>
<gene>
    <name evidence="2" type="ORF">MNEG_0156</name>
</gene>